<reference evidence="1" key="2">
    <citation type="journal article" date="2015" name="Fish Shellfish Immunol.">
        <title>Early steps in the European eel (Anguilla anguilla)-Vibrio vulnificus interaction in the gills: Role of the RtxA13 toxin.</title>
        <authorList>
            <person name="Callol A."/>
            <person name="Pajuelo D."/>
            <person name="Ebbesson L."/>
            <person name="Teles M."/>
            <person name="MacKenzie S."/>
            <person name="Amaro C."/>
        </authorList>
    </citation>
    <scope>NUCLEOTIDE SEQUENCE</scope>
</reference>
<proteinExistence type="predicted"/>
<dbReference type="EMBL" id="GBXM01007016">
    <property type="protein sequence ID" value="JAI01562.1"/>
    <property type="molecule type" value="Transcribed_RNA"/>
</dbReference>
<organism evidence="1">
    <name type="scientific">Anguilla anguilla</name>
    <name type="common">European freshwater eel</name>
    <name type="synonym">Muraena anguilla</name>
    <dbReference type="NCBI Taxonomy" id="7936"/>
    <lineage>
        <taxon>Eukaryota</taxon>
        <taxon>Metazoa</taxon>
        <taxon>Chordata</taxon>
        <taxon>Craniata</taxon>
        <taxon>Vertebrata</taxon>
        <taxon>Euteleostomi</taxon>
        <taxon>Actinopterygii</taxon>
        <taxon>Neopterygii</taxon>
        <taxon>Teleostei</taxon>
        <taxon>Anguilliformes</taxon>
        <taxon>Anguillidae</taxon>
        <taxon>Anguilla</taxon>
    </lineage>
</organism>
<name>A0A0E9XGI0_ANGAN</name>
<evidence type="ECO:0000313" key="1">
    <source>
        <dbReference type="EMBL" id="JAI01562.1"/>
    </source>
</evidence>
<dbReference type="AlphaFoldDB" id="A0A0E9XGI0"/>
<sequence length="20" mass="2442">MARFVKVIFIHLKKSIRIIE</sequence>
<accession>A0A0E9XGI0</accession>
<protein>
    <submittedName>
        <fullName evidence="1">Uncharacterized protein</fullName>
    </submittedName>
</protein>
<reference evidence="1" key="1">
    <citation type="submission" date="2014-11" db="EMBL/GenBank/DDBJ databases">
        <authorList>
            <person name="Amaro Gonzalez C."/>
        </authorList>
    </citation>
    <scope>NUCLEOTIDE SEQUENCE</scope>
</reference>